<proteinExistence type="predicted"/>
<evidence type="ECO:0000256" key="1">
    <source>
        <dbReference type="SAM" id="SignalP"/>
    </source>
</evidence>
<name>A0AAP2DA16_9BACT</name>
<keyword evidence="1" id="KW-0732">Signal</keyword>
<gene>
    <name evidence="2" type="ORF">KK078_02355</name>
</gene>
<reference evidence="2 3" key="1">
    <citation type="submission" date="2021-05" db="EMBL/GenBank/DDBJ databases">
        <title>A Polyphasic approach of four new species of the genus Ohtaekwangia: Ohtaekwangia histidinii sp. nov., Ohtaekwangia cretensis sp. nov., Ohtaekwangia indiensis sp. nov., Ohtaekwangia reichenbachii sp. nov. from diverse environment.</title>
        <authorList>
            <person name="Octaviana S."/>
        </authorList>
    </citation>
    <scope>NUCLEOTIDE SEQUENCE [LARGE SCALE GENOMIC DNA]</scope>
    <source>
        <strain evidence="2 3">PWU37</strain>
    </source>
</reference>
<keyword evidence="3" id="KW-1185">Reference proteome</keyword>
<sequence length="249" mass="28390">MYFKKAILLILFAALCLSAQAQRSRSRSIKKSSYTRDRYNYNAARVKGAKAKVACPIFEDSKYPYHGFGFKLGDPFALTYKFYPNKNFSLAIDAGKPASGLYNHYYRQQFGSYYTQLDTMSEGASITYLTHKVKSDFILEAKLLYHIDAKVISPGLQFYVGAGWEWKNTRLRYDYVYESGGLPGPNDLNNLGNFSTSRFTQGPQAVIGIEYSYFQLPISAFMELEYFTDVEIDPGWSRVEGGVGLRYIF</sequence>
<protein>
    <recommendedName>
        <fullName evidence="4">Outer membrane protein beta-barrel domain-containing protein</fullName>
    </recommendedName>
</protein>
<dbReference type="AlphaFoldDB" id="A0AAP2DA16"/>
<evidence type="ECO:0000313" key="2">
    <source>
        <dbReference type="EMBL" id="MBT1685377.1"/>
    </source>
</evidence>
<accession>A0AAP2DA16</accession>
<feature type="chain" id="PRO_5042897397" description="Outer membrane protein beta-barrel domain-containing protein" evidence="1">
    <location>
        <begin position="22"/>
        <end position="249"/>
    </location>
</feature>
<dbReference type="EMBL" id="JAHESC010000002">
    <property type="protein sequence ID" value="MBT1685377.1"/>
    <property type="molecule type" value="Genomic_DNA"/>
</dbReference>
<comment type="caution">
    <text evidence="2">The sequence shown here is derived from an EMBL/GenBank/DDBJ whole genome shotgun (WGS) entry which is preliminary data.</text>
</comment>
<evidence type="ECO:0000313" key="3">
    <source>
        <dbReference type="Proteomes" id="UP001319180"/>
    </source>
</evidence>
<dbReference type="RefSeq" id="WP_254088626.1">
    <property type="nucleotide sequence ID" value="NZ_JAHESC010000002.1"/>
</dbReference>
<dbReference type="Proteomes" id="UP001319180">
    <property type="component" value="Unassembled WGS sequence"/>
</dbReference>
<evidence type="ECO:0008006" key="4">
    <source>
        <dbReference type="Google" id="ProtNLM"/>
    </source>
</evidence>
<feature type="signal peptide" evidence="1">
    <location>
        <begin position="1"/>
        <end position="21"/>
    </location>
</feature>
<organism evidence="2 3">
    <name type="scientific">Dawidia soli</name>
    <dbReference type="NCBI Taxonomy" id="2782352"/>
    <lineage>
        <taxon>Bacteria</taxon>
        <taxon>Pseudomonadati</taxon>
        <taxon>Bacteroidota</taxon>
        <taxon>Cytophagia</taxon>
        <taxon>Cytophagales</taxon>
        <taxon>Chryseotaleaceae</taxon>
        <taxon>Dawidia</taxon>
    </lineage>
</organism>